<feature type="region of interest" description="Disordered" evidence="1">
    <location>
        <begin position="298"/>
        <end position="359"/>
    </location>
</feature>
<reference evidence="2 3" key="1">
    <citation type="submission" date="2021-05" db="EMBL/GenBank/DDBJ databases">
        <title>Genome Assembly of Synthetic Allotetraploid Brassica napus Reveals Homoeologous Exchanges between Subgenomes.</title>
        <authorList>
            <person name="Davis J.T."/>
        </authorList>
    </citation>
    <scope>NUCLEOTIDE SEQUENCE [LARGE SCALE GENOMIC DNA]</scope>
    <source>
        <strain evidence="3">cv. Da-Ae</strain>
        <tissue evidence="2">Seedling</tissue>
    </source>
</reference>
<comment type="caution">
    <text evidence="2">The sequence shown here is derived from an EMBL/GenBank/DDBJ whole genome shotgun (WGS) entry which is preliminary data.</text>
</comment>
<evidence type="ECO:0000313" key="3">
    <source>
        <dbReference type="Proteomes" id="UP000824890"/>
    </source>
</evidence>
<accession>A0ABQ7ZV16</accession>
<feature type="compositionally biased region" description="Low complexity" evidence="1">
    <location>
        <begin position="326"/>
        <end position="340"/>
    </location>
</feature>
<dbReference type="PANTHER" id="PTHR31099:SF49">
    <property type="entry name" value="MYOSIN HEAVY CHAIN-LIKE PROTEIN"/>
    <property type="match status" value="1"/>
</dbReference>
<protein>
    <submittedName>
        <fullName evidence="2">Uncharacterized protein</fullName>
    </submittedName>
</protein>
<evidence type="ECO:0000313" key="2">
    <source>
        <dbReference type="EMBL" id="KAH0884043.1"/>
    </source>
</evidence>
<gene>
    <name evidence="2" type="ORF">HID58_060139</name>
</gene>
<dbReference type="EMBL" id="JAGKQM010000014">
    <property type="protein sequence ID" value="KAH0884043.1"/>
    <property type="molecule type" value="Genomic_DNA"/>
</dbReference>
<dbReference type="Proteomes" id="UP000824890">
    <property type="component" value="Unassembled WGS sequence"/>
</dbReference>
<evidence type="ECO:0000256" key="1">
    <source>
        <dbReference type="SAM" id="MobiDB-lite"/>
    </source>
</evidence>
<name>A0ABQ7ZV16_BRANA</name>
<feature type="compositionally biased region" description="Basic and acidic residues" evidence="1">
    <location>
        <begin position="44"/>
        <end position="56"/>
    </location>
</feature>
<organism evidence="2 3">
    <name type="scientific">Brassica napus</name>
    <name type="common">Rape</name>
    <dbReference type="NCBI Taxonomy" id="3708"/>
    <lineage>
        <taxon>Eukaryota</taxon>
        <taxon>Viridiplantae</taxon>
        <taxon>Streptophyta</taxon>
        <taxon>Embryophyta</taxon>
        <taxon>Tracheophyta</taxon>
        <taxon>Spermatophyta</taxon>
        <taxon>Magnoliopsida</taxon>
        <taxon>eudicotyledons</taxon>
        <taxon>Gunneridae</taxon>
        <taxon>Pentapetalae</taxon>
        <taxon>rosids</taxon>
        <taxon>malvids</taxon>
        <taxon>Brassicales</taxon>
        <taxon>Brassicaceae</taxon>
        <taxon>Brassiceae</taxon>
        <taxon>Brassica</taxon>
    </lineage>
</organism>
<keyword evidence="3" id="KW-1185">Reference proteome</keyword>
<sequence>MQDFGKVKSNATGFGLRLSSSVPSTAERANKRRRLDSSNSKSDSSSDQHDESEHDLLAPSPLSYAPQIPPLVGPALMVGDDDLTEWRKKYSVSSFVVLRALGSSEHASSGMPEEITVGDLPSLIAELCSFFRISPSQLNPPSWRILIAIQNLGDLECRSFRVDDVLYAYHLAPINGGEGRFHLRPRSGLPIMEELSKNNRKGPIFGKKWKDRYAFMVLPGSTYRWNFVGRHPITGTHPAPLEGESNVLRARALPLERCQVANLVGPEVLQRNRLWENMSGGAAQDPMAAFKEAAEAITSKKGSASKTNTEDDEMVTGSRLVKVEPSSSSQGTKSKGGVTTRSALQSAGAEHSSGGLSTVPVNLNSKVFPQYQTLLPEGEVSEVIQVLQDFVPALSYGKRLSKEGLSSNREEMEELTRLLYDEKSKGEGQVSLGFGGGILVRGTQVNREKQELEETIGELKMAAETFNDEMIMAVNRVRITALWELMRERLKRQTSKWDLSKEFDQYKTVALAEASLKGATSPSFED</sequence>
<dbReference type="PANTHER" id="PTHR31099">
    <property type="entry name" value="OS06G0165300 PROTEIN"/>
    <property type="match status" value="1"/>
</dbReference>
<feature type="region of interest" description="Disordered" evidence="1">
    <location>
        <begin position="1"/>
        <end position="60"/>
    </location>
</feature>
<proteinExistence type="predicted"/>